<name>A0ABM7WNX2_9BACT</name>
<proteinExistence type="predicted"/>
<dbReference type="Gene3D" id="3.60.15.10">
    <property type="entry name" value="Ribonuclease Z/Hydroxyacylglutathione hydrolase-like"/>
    <property type="match status" value="1"/>
</dbReference>
<evidence type="ECO:0000313" key="3">
    <source>
        <dbReference type="Proteomes" id="UP001162891"/>
    </source>
</evidence>
<reference evidence="3" key="1">
    <citation type="journal article" date="2022" name="Int. J. Syst. Evol. Microbiol.">
        <title>Anaeromyxobacter oryzae sp. nov., Anaeromyxobacter diazotrophicus sp. nov. and Anaeromyxobacter paludicola sp. nov., isolated from paddy soils.</title>
        <authorList>
            <person name="Itoh H."/>
            <person name="Xu Z."/>
            <person name="Mise K."/>
            <person name="Masuda Y."/>
            <person name="Ushijima N."/>
            <person name="Hayakawa C."/>
            <person name="Shiratori Y."/>
            <person name="Senoo K."/>
        </authorList>
    </citation>
    <scope>NUCLEOTIDE SEQUENCE [LARGE SCALE GENOMIC DNA]</scope>
    <source>
        <strain evidence="3">Red232</strain>
    </source>
</reference>
<feature type="domain" description="Metallo-beta-lactamase" evidence="1">
    <location>
        <begin position="49"/>
        <end position="236"/>
    </location>
</feature>
<dbReference type="InterPro" id="IPR001279">
    <property type="entry name" value="Metallo-B-lactamas"/>
</dbReference>
<dbReference type="SMART" id="SM00849">
    <property type="entry name" value="Lactamase_B"/>
    <property type="match status" value="1"/>
</dbReference>
<evidence type="ECO:0000313" key="2">
    <source>
        <dbReference type="EMBL" id="BDG01158.1"/>
    </source>
</evidence>
<dbReference type="InterPro" id="IPR050855">
    <property type="entry name" value="NDM-1-like"/>
</dbReference>
<dbReference type="Proteomes" id="UP001162891">
    <property type="component" value="Chromosome"/>
</dbReference>
<dbReference type="PANTHER" id="PTHR42951">
    <property type="entry name" value="METALLO-BETA-LACTAMASE DOMAIN-CONTAINING"/>
    <property type="match status" value="1"/>
</dbReference>
<dbReference type="SUPFAM" id="SSF56281">
    <property type="entry name" value="Metallo-hydrolase/oxidoreductase"/>
    <property type="match status" value="1"/>
</dbReference>
<protein>
    <recommendedName>
        <fullName evidence="1">Metallo-beta-lactamase domain-containing protein</fullName>
    </recommendedName>
</protein>
<keyword evidence="3" id="KW-1185">Reference proteome</keyword>
<dbReference type="Pfam" id="PF00753">
    <property type="entry name" value="Lactamase_B"/>
    <property type="match status" value="1"/>
</dbReference>
<dbReference type="EMBL" id="AP025591">
    <property type="protein sequence ID" value="BDG01158.1"/>
    <property type="molecule type" value="Genomic_DNA"/>
</dbReference>
<dbReference type="InterPro" id="IPR036866">
    <property type="entry name" value="RibonucZ/Hydroxyglut_hydro"/>
</dbReference>
<gene>
    <name evidence="2" type="ORF">AMOR_01540</name>
</gene>
<sequence>MKRLLKWVGVALLLVVLGLGGIVFAAFHGLSPIEDGRKLDGVEVVKDGIVACYLVDLGPGEVALVDACNDDSARAVRAALSRRGLGPDAVKAILLTHGDLDHIRGALAFPRAQVMALAADVPLAEGREIRMLKWLRSPKDTGVRVGRVLSDGDVVELSGVAFRVHAVPGHTRGSAVYLARGVLFMGDSAEATTEGALAPAKRLTSDDPAQNRASLAKLAARLAPVAADVRFIAPAHSGVLAKGLAPLADFALAH</sequence>
<evidence type="ECO:0000259" key="1">
    <source>
        <dbReference type="SMART" id="SM00849"/>
    </source>
</evidence>
<dbReference type="RefSeq" id="WP_248357554.1">
    <property type="nucleotide sequence ID" value="NZ_AP025591.1"/>
</dbReference>
<organism evidence="2 3">
    <name type="scientific">Anaeromyxobacter oryzae</name>
    <dbReference type="NCBI Taxonomy" id="2918170"/>
    <lineage>
        <taxon>Bacteria</taxon>
        <taxon>Pseudomonadati</taxon>
        <taxon>Myxococcota</taxon>
        <taxon>Myxococcia</taxon>
        <taxon>Myxococcales</taxon>
        <taxon>Cystobacterineae</taxon>
        <taxon>Anaeromyxobacteraceae</taxon>
        <taxon>Anaeromyxobacter</taxon>
    </lineage>
</organism>
<accession>A0ABM7WNX2</accession>